<evidence type="ECO:0000313" key="1">
    <source>
        <dbReference type="EnsemblPlants" id="Solyc00g129680.2.1.1.CDS"/>
    </source>
</evidence>
<sequence length="212" mass="22560">MSRAVGQYIRITDFIFICSRIGYSAVMWAFLAIRPSRSRSLLMNATKLSTEPPAGSMPFWIRRSRISAFCMPAVSSAFMRLMIAGSVPFGAKMPAQWPMRTSGKPCSAVVGIFGAAGMCLSHVAPSALSLPALICGSTTIDASDVAATWPPITAVMLSEPLLYGTTVRSAPFSLSISSTKWGVLPLPAVANGTPPCFFEYSISSLTLFTGSE</sequence>
<dbReference type="InParanoid" id="A0A494G9Y9"/>
<reference evidence="1" key="2">
    <citation type="submission" date="2019-04" db="UniProtKB">
        <authorList>
            <consortium name="EnsemblPlants"/>
        </authorList>
    </citation>
    <scope>IDENTIFICATION</scope>
    <source>
        <strain evidence="1">cv. Heinz 1706</strain>
    </source>
</reference>
<reference evidence="1" key="1">
    <citation type="journal article" date="2012" name="Nature">
        <title>The tomato genome sequence provides insights into fleshy fruit evolution.</title>
        <authorList>
            <consortium name="Tomato Genome Consortium"/>
        </authorList>
    </citation>
    <scope>NUCLEOTIDE SEQUENCE [LARGE SCALE GENOMIC DNA]</scope>
    <source>
        <strain evidence="1">cv. Heinz 1706</strain>
    </source>
</reference>
<evidence type="ECO:0000313" key="2">
    <source>
        <dbReference type="Proteomes" id="UP000004994"/>
    </source>
</evidence>
<keyword evidence="2" id="KW-1185">Reference proteome</keyword>
<dbReference type="PaxDb" id="4081-Solyc00g129680.1.1"/>
<dbReference type="Gramene" id="Solyc00g129680.2.1">
    <property type="protein sequence ID" value="Solyc00g129680.2.1.1.CDS"/>
    <property type="gene ID" value="Solyc00g129680.2"/>
</dbReference>
<dbReference type="EnsemblPlants" id="Solyc00g129680.2.1">
    <property type="protein sequence ID" value="Solyc00g129680.2.1.1.CDS"/>
    <property type="gene ID" value="Solyc00g129680.2"/>
</dbReference>
<dbReference type="AlphaFoldDB" id="A0A494G9Y9"/>
<accession>A0A494G9Y9</accession>
<name>A0A494G9Y9_SOLLC</name>
<organism evidence="1">
    <name type="scientific">Solanum lycopersicum</name>
    <name type="common">Tomato</name>
    <name type="synonym">Lycopersicon esculentum</name>
    <dbReference type="NCBI Taxonomy" id="4081"/>
    <lineage>
        <taxon>Eukaryota</taxon>
        <taxon>Viridiplantae</taxon>
        <taxon>Streptophyta</taxon>
        <taxon>Embryophyta</taxon>
        <taxon>Tracheophyta</taxon>
        <taxon>Spermatophyta</taxon>
        <taxon>Magnoliopsida</taxon>
        <taxon>eudicotyledons</taxon>
        <taxon>Gunneridae</taxon>
        <taxon>Pentapetalae</taxon>
        <taxon>asterids</taxon>
        <taxon>lamiids</taxon>
        <taxon>Solanales</taxon>
        <taxon>Solanaceae</taxon>
        <taxon>Solanoideae</taxon>
        <taxon>Solaneae</taxon>
        <taxon>Solanum</taxon>
        <taxon>Solanum subgen. Lycopersicon</taxon>
    </lineage>
</organism>
<proteinExistence type="predicted"/>
<protein>
    <submittedName>
        <fullName evidence="1">Uncharacterized protein</fullName>
    </submittedName>
</protein>
<dbReference type="Proteomes" id="UP000004994">
    <property type="component" value="Unassembled WGS sequence"/>
</dbReference>